<dbReference type="InterPro" id="IPR036249">
    <property type="entry name" value="Thioredoxin-like_sf"/>
</dbReference>
<reference evidence="3" key="1">
    <citation type="submission" date="2015-08" db="EMBL/GenBank/DDBJ databases">
        <authorList>
            <person name="Babu N.S."/>
            <person name="Beckwith C.J."/>
            <person name="Beseler K.G."/>
            <person name="Brison A."/>
            <person name="Carone J.V."/>
            <person name="Caskin T.P."/>
            <person name="Diamond M."/>
            <person name="Durham M.E."/>
            <person name="Foxe J.M."/>
            <person name="Go M."/>
            <person name="Henderson B.A."/>
            <person name="Jones I.B."/>
            <person name="McGettigan J.A."/>
            <person name="Micheletti S.J."/>
            <person name="Nasrallah M.E."/>
            <person name="Ortiz D."/>
            <person name="Piller C.R."/>
            <person name="Privatt S.R."/>
            <person name="Schneider S.L."/>
            <person name="Sharp S."/>
            <person name="Smith T.C."/>
            <person name="Stanton J.D."/>
            <person name="Ullery H.E."/>
            <person name="Wilson R.J."/>
            <person name="Serrano M.G."/>
            <person name="Buck G."/>
            <person name="Lee V."/>
            <person name="Wang Y."/>
            <person name="Carvalho R."/>
            <person name="Voegtly L."/>
            <person name="Shi R."/>
            <person name="Duckworth R."/>
            <person name="Johnson A."/>
            <person name="Loviza R."/>
            <person name="Walstead R."/>
            <person name="Shah Z."/>
            <person name="Kiflezghi M."/>
            <person name="Wade K."/>
            <person name="Ball S.L."/>
            <person name="Bradley K.W."/>
            <person name="Asai D.J."/>
            <person name="Bowman C.A."/>
            <person name="Russell D.A."/>
            <person name="Pope W.H."/>
            <person name="Jacobs-Sera D."/>
            <person name="Hendrix R.W."/>
            <person name="Hatfull G.F."/>
        </authorList>
    </citation>
    <scope>NUCLEOTIDE SEQUENCE</scope>
</reference>
<dbReference type="Pfam" id="PF13410">
    <property type="entry name" value="GST_C_2"/>
    <property type="match status" value="1"/>
</dbReference>
<feature type="domain" description="GST N-terminal" evidence="2">
    <location>
        <begin position="99"/>
        <end position="180"/>
    </location>
</feature>
<dbReference type="PROSITE" id="PS51354">
    <property type="entry name" value="GLUTAREDOXIN_2"/>
    <property type="match status" value="1"/>
</dbReference>
<evidence type="ECO:0000256" key="1">
    <source>
        <dbReference type="SAM" id="MobiDB-lite"/>
    </source>
</evidence>
<dbReference type="Pfam" id="PF13409">
    <property type="entry name" value="GST_N_2"/>
    <property type="match status" value="1"/>
</dbReference>
<dbReference type="AlphaFoldDB" id="A0A1D1ZY77"/>
<dbReference type="EMBL" id="GDKF01006730">
    <property type="protein sequence ID" value="JAT71892.1"/>
    <property type="molecule type" value="Transcribed_RNA"/>
</dbReference>
<dbReference type="GO" id="GO:0005737">
    <property type="term" value="C:cytoplasm"/>
    <property type="evidence" value="ECO:0007669"/>
    <property type="project" value="TreeGrafter"/>
</dbReference>
<dbReference type="PROSITE" id="PS50404">
    <property type="entry name" value="GST_NTER"/>
    <property type="match status" value="1"/>
</dbReference>
<dbReference type="InterPro" id="IPR040079">
    <property type="entry name" value="Glutathione_S-Trfase"/>
</dbReference>
<gene>
    <name evidence="3" type="ORF">g.30066</name>
</gene>
<feature type="region of interest" description="Disordered" evidence="1">
    <location>
        <begin position="388"/>
        <end position="408"/>
    </location>
</feature>
<protein>
    <recommendedName>
        <fullName evidence="2">GST N-terminal domain-containing protein</fullName>
    </recommendedName>
</protein>
<dbReference type="SFLD" id="SFLDS00019">
    <property type="entry name" value="Glutathione_Transferase_(cytos"/>
    <property type="match status" value="1"/>
</dbReference>
<dbReference type="Gene3D" id="1.20.1050.10">
    <property type="match status" value="1"/>
</dbReference>
<dbReference type="Gene3D" id="3.40.30.10">
    <property type="entry name" value="Glutaredoxin"/>
    <property type="match status" value="1"/>
</dbReference>
<dbReference type="InterPro" id="IPR050983">
    <property type="entry name" value="GST_Omega/HSP26"/>
</dbReference>
<evidence type="ECO:0000313" key="3">
    <source>
        <dbReference type="EMBL" id="JAT71892.1"/>
    </source>
</evidence>
<dbReference type="PANTHER" id="PTHR43968:SF14">
    <property type="entry name" value="GLUTATHIONE S-TRANSFERASE"/>
    <property type="match status" value="1"/>
</dbReference>
<sequence>MNSLLKPSLLFACPTSSLRTPLASPRLRLPSPAKVALLTMRAAETTARPPTTVPSWSDLESGVERAREQLSFPEPDYENGPANSYAVRRLFGQPGPPEIKLYRDHAAWCPYCHKIVLQLEEKRIPYTIEKINMQCYGDKPAEFLAKVPSGLLPVLEVGGRVFTESAVIQEVLEQLYPEIPLLPQPGTQEHGRAAGLMRLERRLFSDWLQWLCRGGWNVQGNRRAFCKTMEAVDDALRATPGPFFLESGLSLVDLTFAPFLERIAASMVYYKGFVVRGQGRWPGIDAWFEAMEARDSYRGFKSDYYTHCHDLPPQLGGCTSERGSEEAAAAIDGGAWRLPLQPLAADYAYEAHSPGDDPERDALTAAARLVSNRAAVVPFALRGASQGARRTARAHLSDPGRPSAQDPDGAVDAALRCVAGALLSGTETAAAPVAPSEQAADTVRQSLSYMRDRICVPRDLPLPAARQLRAHLNWAINGLIMHGSA</sequence>
<dbReference type="SUPFAM" id="SSF47616">
    <property type="entry name" value="GST C-terminal domain-like"/>
    <property type="match status" value="1"/>
</dbReference>
<dbReference type="InterPro" id="IPR004045">
    <property type="entry name" value="Glutathione_S-Trfase_N"/>
</dbReference>
<name>A0A1D1ZY77_AUXPR</name>
<dbReference type="CDD" id="cd00570">
    <property type="entry name" value="GST_N_family"/>
    <property type="match status" value="1"/>
</dbReference>
<accession>A0A1D1ZY77</accession>
<dbReference type="SUPFAM" id="SSF52833">
    <property type="entry name" value="Thioredoxin-like"/>
    <property type="match status" value="1"/>
</dbReference>
<dbReference type="PANTHER" id="PTHR43968">
    <property type="match status" value="1"/>
</dbReference>
<evidence type="ECO:0000259" key="2">
    <source>
        <dbReference type="PROSITE" id="PS50404"/>
    </source>
</evidence>
<proteinExistence type="predicted"/>
<organism evidence="3">
    <name type="scientific">Auxenochlorella protothecoides</name>
    <name type="common">Green microalga</name>
    <name type="synonym">Chlorella protothecoides</name>
    <dbReference type="NCBI Taxonomy" id="3075"/>
    <lineage>
        <taxon>Eukaryota</taxon>
        <taxon>Viridiplantae</taxon>
        <taxon>Chlorophyta</taxon>
        <taxon>core chlorophytes</taxon>
        <taxon>Trebouxiophyceae</taxon>
        <taxon>Chlorellales</taxon>
        <taxon>Chlorellaceae</taxon>
        <taxon>Auxenochlorella</taxon>
    </lineage>
</organism>
<dbReference type="SFLD" id="SFLDG00358">
    <property type="entry name" value="Main_(cytGST)"/>
    <property type="match status" value="1"/>
</dbReference>
<dbReference type="InterPro" id="IPR036282">
    <property type="entry name" value="Glutathione-S-Trfase_C_sf"/>
</dbReference>